<evidence type="ECO:0000313" key="2">
    <source>
        <dbReference type="Proteomes" id="UP000077069"/>
    </source>
</evidence>
<reference evidence="1 2" key="1">
    <citation type="submission" date="2016-05" db="EMBL/GenBank/DDBJ databases">
        <title>Comparative analysis of secretome profiles of manganese(II)-oxidizing ascomycete fungi.</title>
        <authorList>
            <consortium name="DOE Joint Genome Institute"/>
            <person name="Zeiner C.A."/>
            <person name="Purvine S.O."/>
            <person name="Zink E.M."/>
            <person name="Wu S."/>
            <person name="Pasa-Tolic L."/>
            <person name="Chaput D.L."/>
            <person name="Haridas S."/>
            <person name="Grigoriev I.V."/>
            <person name="Santelli C.M."/>
            <person name="Hansel C.M."/>
        </authorList>
    </citation>
    <scope>NUCLEOTIDE SEQUENCE [LARGE SCALE GENOMIC DNA]</scope>
    <source>
        <strain evidence="1 2">AP3s5-JAC2a</strain>
    </source>
</reference>
<dbReference type="RefSeq" id="XP_018036374.1">
    <property type="nucleotide sequence ID" value="XM_018184901.1"/>
</dbReference>
<gene>
    <name evidence="1" type="ORF">CC84DRAFT_1259312</name>
</gene>
<proteinExistence type="predicted"/>
<accession>A0A177CGP2</accession>
<dbReference type="GeneID" id="28768387"/>
<sequence>HRPNYELLDTRTQAAPWSSLTSSHFPHVKTLLKRAQPARVARALPLDSAPVNTPATPNERLIPRLWQDGSVTTSSPGKTNILLPNLITKRDHGPALAHRLGHNRPAPQRHGHNRLLAGRAHLQQLQPLHPGRFHRRRVGPRAPLRPRLLHGARPRQKGFAPAPRLNYLPAVSRVRTRWPYWRGRRSPATASVSSRVDAAAHACPAHGLGRGGGGRRTALCGKQRH</sequence>
<dbReference type="EMBL" id="KV441552">
    <property type="protein sequence ID" value="OAG06009.1"/>
    <property type="molecule type" value="Genomic_DNA"/>
</dbReference>
<dbReference type="AlphaFoldDB" id="A0A177CGP2"/>
<dbReference type="Proteomes" id="UP000077069">
    <property type="component" value="Unassembled WGS sequence"/>
</dbReference>
<organism evidence="1 2">
    <name type="scientific">Paraphaeosphaeria sporulosa</name>
    <dbReference type="NCBI Taxonomy" id="1460663"/>
    <lineage>
        <taxon>Eukaryota</taxon>
        <taxon>Fungi</taxon>
        <taxon>Dikarya</taxon>
        <taxon>Ascomycota</taxon>
        <taxon>Pezizomycotina</taxon>
        <taxon>Dothideomycetes</taxon>
        <taxon>Pleosporomycetidae</taxon>
        <taxon>Pleosporales</taxon>
        <taxon>Massarineae</taxon>
        <taxon>Didymosphaeriaceae</taxon>
        <taxon>Paraphaeosphaeria</taxon>
    </lineage>
</organism>
<feature type="non-terminal residue" evidence="1">
    <location>
        <position position="1"/>
    </location>
</feature>
<dbReference type="InParanoid" id="A0A177CGP2"/>
<evidence type="ECO:0000313" key="1">
    <source>
        <dbReference type="EMBL" id="OAG06009.1"/>
    </source>
</evidence>
<protein>
    <submittedName>
        <fullName evidence="1">Uncharacterized protein</fullName>
    </submittedName>
</protein>
<keyword evidence="2" id="KW-1185">Reference proteome</keyword>
<name>A0A177CGP2_9PLEO</name>